<feature type="compositionally biased region" description="Acidic residues" evidence="1">
    <location>
        <begin position="123"/>
        <end position="135"/>
    </location>
</feature>
<organism evidence="2 3">
    <name type="scientific">Saxophila tyrrhenica</name>
    <dbReference type="NCBI Taxonomy" id="1690608"/>
    <lineage>
        <taxon>Eukaryota</taxon>
        <taxon>Fungi</taxon>
        <taxon>Dikarya</taxon>
        <taxon>Ascomycota</taxon>
        <taxon>Pezizomycotina</taxon>
        <taxon>Dothideomycetes</taxon>
        <taxon>Dothideomycetidae</taxon>
        <taxon>Mycosphaerellales</taxon>
        <taxon>Extremaceae</taxon>
        <taxon>Saxophila</taxon>
    </lineage>
</organism>
<dbReference type="RefSeq" id="XP_064657516.1">
    <property type="nucleotide sequence ID" value="XM_064804746.1"/>
</dbReference>
<protein>
    <recommendedName>
        <fullName evidence="4">Mediator of RNA polymerase II transcription subunit 11</fullName>
    </recommendedName>
</protein>
<proteinExistence type="predicted"/>
<feature type="compositionally biased region" description="Polar residues" evidence="1">
    <location>
        <begin position="192"/>
        <end position="205"/>
    </location>
</feature>
<dbReference type="EMBL" id="JAVRRT010000011">
    <property type="protein sequence ID" value="KAK5167810.1"/>
    <property type="molecule type" value="Genomic_DNA"/>
</dbReference>
<evidence type="ECO:0000313" key="2">
    <source>
        <dbReference type="EMBL" id="KAK5167810.1"/>
    </source>
</evidence>
<feature type="compositionally biased region" description="Basic and acidic residues" evidence="1">
    <location>
        <begin position="137"/>
        <end position="149"/>
    </location>
</feature>
<feature type="region of interest" description="Disordered" evidence="1">
    <location>
        <begin position="86"/>
        <end position="302"/>
    </location>
</feature>
<evidence type="ECO:0008006" key="4">
    <source>
        <dbReference type="Google" id="ProtNLM"/>
    </source>
</evidence>
<feature type="compositionally biased region" description="Low complexity" evidence="1">
    <location>
        <begin position="153"/>
        <end position="167"/>
    </location>
</feature>
<dbReference type="GeneID" id="89928845"/>
<dbReference type="AlphaFoldDB" id="A0AAV9P8Y0"/>
<gene>
    <name evidence="2" type="ORF">LTR77_007509</name>
</gene>
<reference evidence="2 3" key="1">
    <citation type="submission" date="2023-08" db="EMBL/GenBank/DDBJ databases">
        <title>Black Yeasts Isolated from many extreme environments.</title>
        <authorList>
            <person name="Coleine C."/>
            <person name="Stajich J.E."/>
            <person name="Selbmann L."/>
        </authorList>
    </citation>
    <scope>NUCLEOTIDE SEQUENCE [LARGE SCALE GENOMIC DNA]</scope>
    <source>
        <strain evidence="2 3">CCFEE 5935</strain>
    </source>
</reference>
<sequence>MATTTSKEEFPLIDQLQNELNRVLEETGRLFAASARDSKNPPVAQASRLKQILPSSTNSFHDALDQLEDELQIAQFVLRRDLALCRERDGIPKTVPTEDAAAAKPTVAETEQPKQPDLAYESQEAEDVSMMDAETDAPAHAEESTKPEPPEAMPSAEAPTDDTATTKPPDEPTTKTEPPSIDEKPSEPPLQIDTQNQPKESTTKPTEPAAEDKEPDTGTFSNPADLDSLFGGPTSATIDNAPDFNLDSANDQGDFDFSFGNDDNGNGADNENSLSALLPGLHDYANTQPGGNADQDFSALFGNDIGSAGAGAGWRN</sequence>
<evidence type="ECO:0000256" key="1">
    <source>
        <dbReference type="SAM" id="MobiDB-lite"/>
    </source>
</evidence>
<accession>A0AAV9P8Y0</accession>
<feature type="compositionally biased region" description="Low complexity" evidence="1">
    <location>
        <begin position="250"/>
        <end position="272"/>
    </location>
</feature>
<evidence type="ECO:0000313" key="3">
    <source>
        <dbReference type="Proteomes" id="UP001337655"/>
    </source>
</evidence>
<dbReference type="Proteomes" id="UP001337655">
    <property type="component" value="Unassembled WGS sequence"/>
</dbReference>
<comment type="caution">
    <text evidence="2">The sequence shown here is derived from an EMBL/GenBank/DDBJ whole genome shotgun (WGS) entry which is preliminary data.</text>
</comment>
<name>A0AAV9P8Y0_9PEZI</name>
<keyword evidence="3" id="KW-1185">Reference proteome</keyword>